<proteinExistence type="inferred from homology"/>
<protein>
    <submittedName>
        <fullName evidence="3">Bifunctional metallophosphatase/5'-nucleotidase</fullName>
    </submittedName>
</protein>
<reference evidence="4" key="1">
    <citation type="submission" date="2023-07" db="EMBL/GenBank/DDBJ databases">
        <title>Duganella aceri sp. nov., isolated from tree sap.</title>
        <authorList>
            <person name="Kim I.S."/>
        </authorList>
    </citation>
    <scope>NUCLEOTIDE SEQUENCE [LARGE SCALE GENOMIC DNA]</scope>
    <source>
        <strain evidence="4">SAP-35</strain>
    </source>
</reference>
<dbReference type="Gene3D" id="3.90.780.10">
    <property type="entry name" value="5'-Nucleotidase, C-terminal domain"/>
    <property type="match status" value="1"/>
</dbReference>
<dbReference type="InterPro" id="IPR036907">
    <property type="entry name" value="5'-Nucleotdase_C_sf"/>
</dbReference>
<dbReference type="PRINTS" id="PR01607">
    <property type="entry name" value="APYRASEFAMLY"/>
</dbReference>
<keyword evidence="4" id="KW-1185">Reference proteome</keyword>
<dbReference type="InterPro" id="IPR006179">
    <property type="entry name" value="5_nucleotidase/apyrase"/>
</dbReference>
<gene>
    <name evidence="3" type="ORF">GW587_08355</name>
</gene>
<dbReference type="Gene3D" id="3.60.21.10">
    <property type="match status" value="1"/>
</dbReference>
<keyword evidence="1" id="KW-0547">Nucleotide-binding</keyword>
<evidence type="ECO:0000313" key="3">
    <source>
        <dbReference type="EMBL" id="NGZ84266.1"/>
    </source>
</evidence>
<comment type="similarity">
    <text evidence="1">Belongs to the 5'-nucleotidase family.</text>
</comment>
<keyword evidence="1" id="KW-0378">Hydrolase</keyword>
<sequence length="699" mass="73207">MKVNRLIWTATAAAVLTACGGGGGGKDANAERAIPEGTTVTLALLETTDLQASVMSYNYYTMAEDTNLGMERTSTLVNQVRAENPNTVLLDNGDNLRGSLMGDLQTLVAPVGCDGTMAVHKAMNAMKYDAGGFGDHEFNFGLSLISQITNTDLKIIDIRKPTGPCGAPAFPLVLSNVTGVTLGRAILPPYVLLPRDFAATAPDGGKLSVKVNIGVMSFVPPTMMEWDKSKLEGKIVVGGVQEAARKYIPELRSKGADLVVALSHGGLDTSAYSPTMENGSYHLAGTGIDALMIGHSQLIFPQARERGGPALDPSFAALPASAGVDAVNGFVKGVPTVMAQSAGRRLGIIKLTLMYNGGKWVVQPARTTVEARGFKYADGVTPVAADPAIAPLVATEHTAAKALTEQSLAVTADFASQAYFALAGDVGATQLVNQAQADYARQVIAASGDATIAGYKDLPLLSASRLFKAGGKGPQDYLDLPAGDLLVRNVGDLYPNGEDIVQVLKISGAELKSWLEAVAGQYGRIDPTLETEQDLVPSFAGLQDYDVFYAADDALSYGVDVTQPAGGRIVDLLHQGKPVLNGDSFLVATSSYRAAGLAGGKTVFSSLDSVQTILRNYLVAQGVATGHVVTGPGNWRFVPVRMAGPLILRSAPGHLDLAGGLGVITAEGGTDAKGYGRYTVELGTPAEERTQRRQRSKPR</sequence>
<evidence type="ECO:0000256" key="1">
    <source>
        <dbReference type="RuleBase" id="RU362119"/>
    </source>
</evidence>
<dbReference type="RefSeq" id="WP_166100997.1">
    <property type="nucleotide sequence ID" value="NZ_JAADJT010000003.1"/>
</dbReference>
<dbReference type="SUPFAM" id="SSF55816">
    <property type="entry name" value="5'-nucleotidase (syn. UDP-sugar hydrolase), C-terminal domain"/>
    <property type="match status" value="1"/>
</dbReference>
<accession>A0ABX0FIB9</accession>
<dbReference type="SUPFAM" id="SSF56300">
    <property type="entry name" value="Metallo-dependent phosphatases"/>
    <property type="match status" value="1"/>
</dbReference>
<comment type="caution">
    <text evidence="3">The sequence shown here is derived from an EMBL/GenBank/DDBJ whole genome shotgun (WGS) entry which is preliminary data.</text>
</comment>
<dbReference type="PANTHER" id="PTHR11575">
    <property type="entry name" value="5'-NUCLEOTIDASE-RELATED"/>
    <property type="match status" value="1"/>
</dbReference>
<organism evidence="3 4">
    <name type="scientific">Duganella aceris</name>
    <dbReference type="NCBI Taxonomy" id="2703883"/>
    <lineage>
        <taxon>Bacteria</taxon>
        <taxon>Pseudomonadati</taxon>
        <taxon>Pseudomonadota</taxon>
        <taxon>Betaproteobacteria</taxon>
        <taxon>Burkholderiales</taxon>
        <taxon>Oxalobacteraceae</taxon>
        <taxon>Telluria group</taxon>
        <taxon>Duganella</taxon>
    </lineage>
</organism>
<dbReference type="PANTHER" id="PTHR11575:SF6">
    <property type="entry name" value="2',3'-CYCLIC-NUCLEOTIDE 2'-PHOSPHODIESTERASE_3'-NUCLEOTIDASE"/>
    <property type="match status" value="1"/>
</dbReference>
<feature type="domain" description="5'-Nucleotidase C-terminal" evidence="2">
    <location>
        <begin position="425"/>
        <end position="599"/>
    </location>
</feature>
<evidence type="ECO:0000259" key="2">
    <source>
        <dbReference type="Pfam" id="PF02872"/>
    </source>
</evidence>
<evidence type="ECO:0000313" key="4">
    <source>
        <dbReference type="Proteomes" id="UP000666369"/>
    </source>
</evidence>
<dbReference type="EMBL" id="JAADJT010000003">
    <property type="protein sequence ID" value="NGZ84266.1"/>
    <property type="molecule type" value="Genomic_DNA"/>
</dbReference>
<dbReference type="PROSITE" id="PS51257">
    <property type="entry name" value="PROKAR_LIPOPROTEIN"/>
    <property type="match status" value="1"/>
</dbReference>
<dbReference type="InterPro" id="IPR008334">
    <property type="entry name" value="5'-Nucleotdase_C"/>
</dbReference>
<dbReference type="Proteomes" id="UP000666369">
    <property type="component" value="Unassembled WGS sequence"/>
</dbReference>
<dbReference type="Pfam" id="PF02872">
    <property type="entry name" value="5_nucleotid_C"/>
    <property type="match status" value="1"/>
</dbReference>
<name>A0ABX0FIB9_9BURK</name>
<dbReference type="InterPro" id="IPR029052">
    <property type="entry name" value="Metallo-depent_PP-like"/>
</dbReference>